<evidence type="ECO:0000313" key="2">
    <source>
        <dbReference type="EMBL" id="SCB55187.1"/>
    </source>
</evidence>
<feature type="region of interest" description="Disordered" evidence="1">
    <location>
        <begin position="1"/>
        <end position="22"/>
    </location>
</feature>
<evidence type="ECO:0000256" key="1">
    <source>
        <dbReference type="SAM" id="MobiDB-lite"/>
    </source>
</evidence>
<protein>
    <submittedName>
        <fullName evidence="2">Uncharacterized protein</fullName>
    </submittedName>
</protein>
<dbReference type="Proteomes" id="UP000199184">
    <property type="component" value="Unassembled WGS sequence"/>
</dbReference>
<keyword evidence="3" id="KW-1185">Reference proteome</keyword>
<dbReference type="EMBL" id="FMAI01000036">
    <property type="protein sequence ID" value="SCB55187.1"/>
    <property type="molecule type" value="Genomic_DNA"/>
</dbReference>
<proteinExistence type="predicted"/>
<organism evidence="2 3">
    <name type="scientific">Bradyrhizobium shewense</name>
    <dbReference type="NCBI Taxonomy" id="1761772"/>
    <lineage>
        <taxon>Bacteria</taxon>
        <taxon>Pseudomonadati</taxon>
        <taxon>Pseudomonadota</taxon>
        <taxon>Alphaproteobacteria</taxon>
        <taxon>Hyphomicrobiales</taxon>
        <taxon>Nitrobacteraceae</taxon>
        <taxon>Bradyrhizobium</taxon>
    </lineage>
</organism>
<gene>
    <name evidence="2" type="ORF">GA0061098_103629</name>
</gene>
<name>A0A1C3XSD6_9BRAD</name>
<reference evidence="3" key="1">
    <citation type="submission" date="2016-08" db="EMBL/GenBank/DDBJ databases">
        <authorList>
            <person name="Varghese N."/>
            <person name="Submissions Spin"/>
        </authorList>
    </citation>
    <scope>NUCLEOTIDE SEQUENCE [LARGE SCALE GENOMIC DNA]</scope>
    <source>
        <strain evidence="3">ERR11</strain>
    </source>
</reference>
<dbReference type="AlphaFoldDB" id="A0A1C3XSD6"/>
<evidence type="ECO:0000313" key="3">
    <source>
        <dbReference type="Proteomes" id="UP000199184"/>
    </source>
</evidence>
<accession>A0A1C3XSD6</accession>
<sequence length="41" mass="4386">MLYSERHEGGAQPCSLPPASSTMKVSLKSGYIAYPSKGREA</sequence>